<reference evidence="2" key="1">
    <citation type="journal article" date="2023" name="Nat. Commun.">
        <title>Diploid and tetraploid genomes of Acorus and the evolution of monocots.</title>
        <authorList>
            <person name="Ma L."/>
            <person name="Liu K.W."/>
            <person name="Li Z."/>
            <person name="Hsiao Y.Y."/>
            <person name="Qi Y."/>
            <person name="Fu T."/>
            <person name="Tang G.D."/>
            <person name="Zhang D."/>
            <person name="Sun W.H."/>
            <person name="Liu D.K."/>
            <person name="Li Y."/>
            <person name="Chen G.Z."/>
            <person name="Liu X.D."/>
            <person name="Liao X.Y."/>
            <person name="Jiang Y.T."/>
            <person name="Yu X."/>
            <person name="Hao Y."/>
            <person name="Huang J."/>
            <person name="Zhao X.W."/>
            <person name="Ke S."/>
            <person name="Chen Y.Y."/>
            <person name="Wu W.L."/>
            <person name="Hsu J.L."/>
            <person name="Lin Y.F."/>
            <person name="Huang M.D."/>
            <person name="Li C.Y."/>
            <person name="Huang L."/>
            <person name="Wang Z.W."/>
            <person name="Zhao X."/>
            <person name="Zhong W.Y."/>
            <person name="Peng D.H."/>
            <person name="Ahmad S."/>
            <person name="Lan S."/>
            <person name="Zhang J.S."/>
            <person name="Tsai W.C."/>
            <person name="Van de Peer Y."/>
            <person name="Liu Z.J."/>
        </authorList>
    </citation>
    <scope>NUCLEOTIDE SEQUENCE</scope>
    <source>
        <strain evidence="2">CP</strain>
    </source>
</reference>
<dbReference type="EMBL" id="JAUJYO010000010">
    <property type="protein sequence ID" value="KAK1305659.1"/>
    <property type="molecule type" value="Genomic_DNA"/>
</dbReference>
<evidence type="ECO:0000313" key="2">
    <source>
        <dbReference type="EMBL" id="KAK1305659.1"/>
    </source>
</evidence>
<keyword evidence="3" id="KW-1185">Reference proteome</keyword>
<proteinExistence type="predicted"/>
<protein>
    <submittedName>
        <fullName evidence="2">Uncharacterized protein</fullName>
    </submittedName>
</protein>
<name>A0AAV9DX69_ACOCL</name>
<gene>
    <name evidence="2" type="ORF">QJS10_CPA10g01162</name>
</gene>
<feature type="compositionally biased region" description="Basic residues" evidence="1">
    <location>
        <begin position="10"/>
        <end position="21"/>
    </location>
</feature>
<sequence length="92" mass="10116">MGLSPPKPPPQHHHHRCLSKKLRHHDEAVAPPTTMGGLGVSLIHGLAAITMGQKNRVDQYNRGWGLPDVMLSADSSLADATYPSRVTTWKRM</sequence>
<accession>A0AAV9DX69</accession>
<evidence type="ECO:0000313" key="3">
    <source>
        <dbReference type="Proteomes" id="UP001180020"/>
    </source>
</evidence>
<dbReference type="Proteomes" id="UP001180020">
    <property type="component" value="Unassembled WGS sequence"/>
</dbReference>
<reference evidence="2" key="2">
    <citation type="submission" date="2023-06" db="EMBL/GenBank/DDBJ databases">
        <authorList>
            <person name="Ma L."/>
            <person name="Liu K.-W."/>
            <person name="Li Z."/>
            <person name="Hsiao Y.-Y."/>
            <person name="Qi Y."/>
            <person name="Fu T."/>
            <person name="Tang G."/>
            <person name="Zhang D."/>
            <person name="Sun W.-H."/>
            <person name="Liu D.-K."/>
            <person name="Li Y."/>
            <person name="Chen G.-Z."/>
            <person name="Liu X.-D."/>
            <person name="Liao X.-Y."/>
            <person name="Jiang Y.-T."/>
            <person name="Yu X."/>
            <person name="Hao Y."/>
            <person name="Huang J."/>
            <person name="Zhao X.-W."/>
            <person name="Ke S."/>
            <person name="Chen Y.-Y."/>
            <person name="Wu W.-L."/>
            <person name="Hsu J.-L."/>
            <person name="Lin Y.-F."/>
            <person name="Huang M.-D."/>
            <person name="Li C.-Y."/>
            <person name="Huang L."/>
            <person name="Wang Z.-W."/>
            <person name="Zhao X."/>
            <person name="Zhong W.-Y."/>
            <person name="Peng D.-H."/>
            <person name="Ahmad S."/>
            <person name="Lan S."/>
            <person name="Zhang J.-S."/>
            <person name="Tsai W.-C."/>
            <person name="Van De Peer Y."/>
            <person name="Liu Z.-J."/>
        </authorList>
    </citation>
    <scope>NUCLEOTIDE SEQUENCE</scope>
    <source>
        <strain evidence="2">CP</strain>
        <tissue evidence="2">Leaves</tissue>
    </source>
</reference>
<organism evidence="2 3">
    <name type="scientific">Acorus calamus</name>
    <name type="common">Sweet flag</name>
    <dbReference type="NCBI Taxonomy" id="4465"/>
    <lineage>
        <taxon>Eukaryota</taxon>
        <taxon>Viridiplantae</taxon>
        <taxon>Streptophyta</taxon>
        <taxon>Embryophyta</taxon>
        <taxon>Tracheophyta</taxon>
        <taxon>Spermatophyta</taxon>
        <taxon>Magnoliopsida</taxon>
        <taxon>Liliopsida</taxon>
        <taxon>Acoraceae</taxon>
        <taxon>Acorus</taxon>
    </lineage>
</organism>
<evidence type="ECO:0000256" key="1">
    <source>
        <dbReference type="SAM" id="MobiDB-lite"/>
    </source>
</evidence>
<feature type="region of interest" description="Disordered" evidence="1">
    <location>
        <begin position="1"/>
        <end position="21"/>
    </location>
</feature>
<dbReference type="AlphaFoldDB" id="A0AAV9DX69"/>
<comment type="caution">
    <text evidence="2">The sequence shown here is derived from an EMBL/GenBank/DDBJ whole genome shotgun (WGS) entry which is preliminary data.</text>
</comment>